<protein>
    <submittedName>
        <fullName evidence="2">Uncharacterized protein</fullName>
    </submittedName>
</protein>
<keyword evidence="3" id="KW-1185">Reference proteome</keyword>
<feature type="compositionally biased region" description="Basic and acidic residues" evidence="1">
    <location>
        <begin position="191"/>
        <end position="201"/>
    </location>
</feature>
<accession>A0AAD7DCL7</accession>
<dbReference type="AlphaFoldDB" id="A0AAD7DCL7"/>
<organism evidence="2 3">
    <name type="scientific">Mycena metata</name>
    <dbReference type="NCBI Taxonomy" id="1033252"/>
    <lineage>
        <taxon>Eukaryota</taxon>
        <taxon>Fungi</taxon>
        <taxon>Dikarya</taxon>
        <taxon>Basidiomycota</taxon>
        <taxon>Agaricomycotina</taxon>
        <taxon>Agaricomycetes</taxon>
        <taxon>Agaricomycetidae</taxon>
        <taxon>Agaricales</taxon>
        <taxon>Marasmiineae</taxon>
        <taxon>Mycenaceae</taxon>
        <taxon>Mycena</taxon>
    </lineage>
</organism>
<feature type="region of interest" description="Disordered" evidence="1">
    <location>
        <begin position="593"/>
        <end position="633"/>
    </location>
</feature>
<proteinExistence type="predicted"/>
<sequence length="1009" mass="108575">MRLVPPKEQQRQQHQLCLRGLLGVLAVPYAYATLLQKAGMQVAGATSADQAAWTESVTDDEVVRFLANQGLTVAEADDSWQFAWHHVQAIVHEGSRTGVGRPDDVRYAALLAQIEAEVKVRGKPPGLRLEEDDRLSCFPGLMGYQKGVVPVFDFTEKLSALGVQSQAVQKPPLPPTARQPPARLRQGVSRNGERAEREASRYRGPVGRSYEAEEERRTGVVFGRVGVGAKGTMGIITPRLSTLRVHGAGRDLRVISGADKWYQVFGGRGSYSTNIVGCSSGAPVLMFQLQNINSLRGVLKGINEEKRANRRNLHPGFRFTDTGEQGQNLRADTLERTDGDKTPIFTVHKSFSSEVRQGKTMQPNKTDQFGSAAECGRRKARDLVVLAPNEYVFGYAEFHAEGALELGPGDGLCHEGLVNGGPHRGAAVQVTGTSVAGIEATVLEVQPHLVLGLWATGDDAQGGRTVTVGDVQIDLPLGNSTETAGCGGGGGVAWAGRASHGVGGRASTSKTRGKVILSSRDFRVRCLCSPRAILQNPSLDYQLFQSLVGALQRLWLSTITPNMAFQLFACPAVARPRALGIPYELAVRPVPSRPASAFTSSAKRHATTPTRSTASAASTLAAAPPTPSSIRKPCSASLVGPGAGVVGAPRQSLPMNRATLLDPTYRFPQFHGALDLPATSQPSTVFRRQHESISTSCRDAGQDPGTPRLGTLRVHGAGRNLRVISGVVGCLSRAPDLMFQLQNIIYVSVLEVPGEVCGRGVRKDALAQFGKAQRFLHRVRDLLGETSISPVTRLDRSSDLRRGAAIHSSQVQRNDLASLNQHRVVNPNWLWLSIGALSREHEFPNLDVDSAVPPGDQETGDVPKRGRSHREKPHHPLTLQVGLVIVRGGLRVQQTSRNPPPKYLGVYGDEAVDAEELRHEEKFGRNAATGPIRIRSIASCRVKALQDADPPFVGMKGKGCPCAPYRLVMHGSPEVDPATVSLLVLALGGPDALTREQVRPGMQLLASKK</sequence>
<gene>
    <name evidence="2" type="ORF">B0H16DRAFT_1487367</name>
</gene>
<evidence type="ECO:0000256" key="1">
    <source>
        <dbReference type="SAM" id="MobiDB-lite"/>
    </source>
</evidence>
<evidence type="ECO:0000313" key="2">
    <source>
        <dbReference type="EMBL" id="KAJ7688506.1"/>
    </source>
</evidence>
<reference evidence="2" key="1">
    <citation type="submission" date="2023-03" db="EMBL/GenBank/DDBJ databases">
        <title>Massive genome expansion in bonnet fungi (Mycena s.s.) driven by repeated elements and novel gene families across ecological guilds.</title>
        <authorList>
            <consortium name="Lawrence Berkeley National Laboratory"/>
            <person name="Harder C.B."/>
            <person name="Miyauchi S."/>
            <person name="Viragh M."/>
            <person name="Kuo A."/>
            <person name="Thoen E."/>
            <person name="Andreopoulos B."/>
            <person name="Lu D."/>
            <person name="Skrede I."/>
            <person name="Drula E."/>
            <person name="Henrissat B."/>
            <person name="Morin E."/>
            <person name="Kohler A."/>
            <person name="Barry K."/>
            <person name="LaButti K."/>
            <person name="Morin E."/>
            <person name="Salamov A."/>
            <person name="Lipzen A."/>
            <person name="Mereny Z."/>
            <person name="Hegedus B."/>
            <person name="Baldrian P."/>
            <person name="Stursova M."/>
            <person name="Weitz H."/>
            <person name="Taylor A."/>
            <person name="Grigoriev I.V."/>
            <person name="Nagy L.G."/>
            <person name="Martin F."/>
            <person name="Kauserud H."/>
        </authorList>
    </citation>
    <scope>NUCLEOTIDE SEQUENCE</scope>
    <source>
        <strain evidence="2">CBHHK182m</strain>
    </source>
</reference>
<dbReference type="EMBL" id="JARKIB010000946">
    <property type="protein sequence ID" value="KAJ7688506.1"/>
    <property type="molecule type" value="Genomic_DNA"/>
</dbReference>
<dbReference type="Proteomes" id="UP001215598">
    <property type="component" value="Unassembled WGS sequence"/>
</dbReference>
<feature type="compositionally biased region" description="Low complexity" evidence="1">
    <location>
        <begin position="607"/>
        <end position="623"/>
    </location>
</feature>
<feature type="region of interest" description="Disordered" evidence="1">
    <location>
        <begin position="846"/>
        <end position="874"/>
    </location>
</feature>
<name>A0AAD7DCL7_9AGAR</name>
<evidence type="ECO:0000313" key="3">
    <source>
        <dbReference type="Proteomes" id="UP001215598"/>
    </source>
</evidence>
<feature type="region of interest" description="Disordered" evidence="1">
    <location>
        <begin position="164"/>
        <end position="210"/>
    </location>
</feature>
<feature type="compositionally biased region" description="Basic residues" evidence="1">
    <location>
        <begin position="865"/>
        <end position="874"/>
    </location>
</feature>
<comment type="caution">
    <text evidence="2">The sequence shown here is derived from an EMBL/GenBank/DDBJ whole genome shotgun (WGS) entry which is preliminary data.</text>
</comment>